<feature type="transmembrane region" description="Helical" evidence="1">
    <location>
        <begin position="40"/>
        <end position="58"/>
    </location>
</feature>
<proteinExistence type="predicted"/>
<organism evidence="2 3">
    <name type="scientific">Candidatus Liptonbacteria bacterium GWC1_60_9</name>
    <dbReference type="NCBI Taxonomy" id="1798645"/>
    <lineage>
        <taxon>Bacteria</taxon>
        <taxon>Candidatus Liptoniibacteriota</taxon>
    </lineage>
</organism>
<keyword evidence="1" id="KW-1133">Transmembrane helix</keyword>
<accession>A0A1G2C8M1</accession>
<sequence length="87" mass="9645">MDKRTEVLGLVSGALTTSSFLPQVVAVWRMAPKPAADISMLMYGILLVGIVGWIVYGFRIKSWPVKIWNVLSLLLALAVFSYKLIYG</sequence>
<dbReference type="EMBL" id="MHKV01000032">
    <property type="protein sequence ID" value="OGY96847.1"/>
    <property type="molecule type" value="Genomic_DNA"/>
</dbReference>
<reference evidence="2 3" key="1">
    <citation type="journal article" date="2016" name="Nat. Commun.">
        <title>Thousands of microbial genomes shed light on interconnected biogeochemical processes in an aquifer system.</title>
        <authorList>
            <person name="Anantharaman K."/>
            <person name="Brown C.T."/>
            <person name="Hug L.A."/>
            <person name="Sharon I."/>
            <person name="Castelle C.J."/>
            <person name="Probst A.J."/>
            <person name="Thomas B.C."/>
            <person name="Singh A."/>
            <person name="Wilkins M.J."/>
            <person name="Karaoz U."/>
            <person name="Brodie E.L."/>
            <person name="Williams K.H."/>
            <person name="Hubbard S.S."/>
            <person name="Banfield J.F."/>
        </authorList>
    </citation>
    <scope>NUCLEOTIDE SEQUENCE [LARGE SCALE GENOMIC DNA]</scope>
</reference>
<feature type="transmembrane region" description="Helical" evidence="1">
    <location>
        <begin position="67"/>
        <end position="85"/>
    </location>
</feature>
<evidence type="ECO:0000313" key="3">
    <source>
        <dbReference type="Proteomes" id="UP000176349"/>
    </source>
</evidence>
<keyword evidence="1" id="KW-0472">Membrane</keyword>
<keyword evidence="1" id="KW-0812">Transmembrane</keyword>
<gene>
    <name evidence="2" type="ORF">A2128_01140</name>
</gene>
<dbReference type="Gene3D" id="1.20.1280.290">
    <property type="match status" value="1"/>
</dbReference>
<protein>
    <submittedName>
        <fullName evidence="2">Uncharacterized protein</fullName>
    </submittedName>
</protein>
<comment type="caution">
    <text evidence="2">The sequence shown here is derived from an EMBL/GenBank/DDBJ whole genome shotgun (WGS) entry which is preliminary data.</text>
</comment>
<evidence type="ECO:0000313" key="2">
    <source>
        <dbReference type="EMBL" id="OGY96847.1"/>
    </source>
</evidence>
<feature type="transmembrane region" description="Helical" evidence="1">
    <location>
        <begin position="7"/>
        <end position="28"/>
    </location>
</feature>
<dbReference type="Proteomes" id="UP000176349">
    <property type="component" value="Unassembled WGS sequence"/>
</dbReference>
<name>A0A1G2C8M1_9BACT</name>
<evidence type="ECO:0000256" key="1">
    <source>
        <dbReference type="SAM" id="Phobius"/>
    </source>
</evidence>
<dbReference type="AlphaFoldDB" id="A0A1G2C8M1"/>